<dbReference type="InterPro" id="IPR000305">
    <property type="entry name" value="GIY-YIG_endonuc"/>
</dbReference>
<name>A0ABX0R3X4_9GAMM</name>
<proteinExistence type="predicted"/>
<evidence type="ECO:0000256" key="6">
    <source>
        <dbReference type="ARBA" id="ARBA00023236"/>
    </source>
</evidence>
<keyword evidence="3 11" id="KW-0378">Hydrolase</keyword>
<accession>A0ABX0R3X4</accession>
<keyword evidence="6" id="KW-0742">SOS response</keyword>
<evidence type="ECO:0000256" key="4">
    <source>
        <dbReference type="ARBA" id="ARBA00022881"/>
    </source>
</evidence>
<protein>
    <recommendedName>
        <fullName evidence="7">Excinuclease cho</fullName>
    </recommendedName>
    <alternativeName>
        <fullName evidence="9">Endonuclease cho</fullName>
    </alternativeName>
    <alternativeName>
        <fullName evidence="8">UvrC homolog protein</fullName>
    </alternativeName>
</protein>
<dbReference type="Gene3D" id="3.40.1440.10">
    <property type="entry name" value="GIY-YIG endonuclease"/>
    <property type="match status" value="1"/>
</dbReference>
<dbReference type="InterPro" id="IPR050066">
    <property type="entry name" value="UvrABC_protein_C"/>
</dbReference>
<dbReference type="PROSITE" id="PS50164">
    <property type="entry name" value="GIY_YIG"/>
    <property type="match status" value="1"/>
</dbReference>
<keyword evidence="12" id="KW-1185">Reference proteome</keyword>
<dbReference type="GO" id="GO:0016787">
    <property type="term" value="F:hydrolase activity"/>
    <property type="evidence" value="ECO:0007669"/>
    <property type="project" value="UniProtKB-KW"/>
</dbReference>
<dbReference type="Proteomes" id="UP001515683">
    <property type="component" value="Unassembled WGS sequence"/>
</dbReference>
<evidence type="ECO:0000256" key="3">
    <source>
        <dbReference type="ARBA" id="ARBA00022801"/>
    </source>
</evidence>
<evidence type="ECO:0000256" key="8">
    <source>
        <dbReference type="ARBA" id="ARBA00042138"/>
    </source>
</evidence>
<evidence type="ECO:0000313" key="11">
    <source>
        <dbReference type="EMBL" id="NIF20107.1"/>
    </source>
</evidence>
<feature type="domain" description="GIY-YIG" evidence="10">
    <location>
        <begin position="32"/>
        <end position="107"/>
    </location>
</feature>
<evidence type="ECO:0000259" key="10">
    <source>
        <dbReference type="PROSITE" id="PS50164"/>
    </source>
</evidence>
<reference evidence="11 12" key="1">
    <citation type="journal article" date="2019" name="bioRxiv">
        <title>Bacteria contribute to plant secondary compound degradation in a generalist herbivore system.</title>
        <authorList>
            <person name="Francoeur C.B."/>
            <person name="Khadempour L."/>
            <person name="Moreira-Soto R.D."/>
            <person name="Gotting K."/>
            <person name="Book A.J."/>
            <person name="Pinto-Tomas A.A."/>
            <person name="Keefover-Ring K."/>
            <person name="Currie C.R."/>
        </authorList>
    </citation>
    <scope>NUCLEOTIDE SEQUENCE [LARGE SCALE GENOMIC DNA]</scope>
    <source>
        <strain evidence="11">Acro-835</strain>
    </source>
</reference>
<dbReference type="CDD" id="cd10434">
    <property type="entry name" value="GIY-YIG_UvrC_Cho"/>
    <property type="match status" value="1"/>
</dbReference>
<comment type="caution">
    <text evidence="11">The sequence shown here is derived from an EMBL/GenBank/DDBJ whole genome shotgun (WGS) entry which is preliminary data.</text>
</comment>
<keyword evidence="1" id="KW-0227">DNA damage</keyword>
<dbReference type="InterPro" id="IPR047296">
    <property type="entry name" value="GIY-YIG_UvrC_Cho"/>
</dbReference>
<dbReference type="SMART" id="SM00465">
    <property type="entry name" value="GIYc"/>
    <property type="match status" value="1"/>
</dbReference>
<dbReference type="RefSeq" id="WP_167011925.1">
    <property type="nucleotide sequence ID" value="NZ_VWXF01000001.1"/>
</dbReference>
<keyword evidence="4" id="KW-0267">Excision nuclease</keyword>
<sequence>MVNRSSSRLEFDAAAIYEYPEHLRDWLNGLPALPGVYTFHGESETLPLYIGKSINLRSRVMAHFRTVEEAKMLRQARRITWVTTAGDLGALLLEAQMIKQQQPLFNKRLRHNRQLCSLQLQHNSPQVVYARDLDFSTSPNLFGLFQNRHAALETLRNIADEQRLCHGLLGLENISNGRACFRSALKRCGGACCGRESVADHQMRLLAALERLRLICWPWQGPVGLIETGSHQTQIHVIDHWFYLGSVERLEEAAGLKQVRSGFDHDGYKILCGPLLSGNYPLVPL</sequence>
<keyword evidence="2" id="KW-0228">DNA excision</keyword>
<dbReference type="SUPFAM" id="SSF82771">
    <property type="entry name" value="GIY-YIG endonuclease"/>
    <property type="match status" value="1"/>
</dbReference>
<evidence type="ECO:0000256" key="2">
    <source>
        <dbReference type="ARBA" id="ARBA00022769"/>
    </source>
</evidence>
<evidence type="ECO:0000256" key="5">
    <source>
        <dbReference type="ARBA" id="ARBA00023204"/>
    </source>
</evidence>
<evidence type="ECO:0000313" key="12">
    <source>
        <dbReference type="Proteomes" id="UP001515683"/>
    </source>
</evidence>
<evidence type="ECO:0000256" key="7">
    <source>
        <dbReference type="ARBA" id="ARBA00040756"/>
    </source>
</evidence>
<gene>
    <name evidence="11" type="primary">cho</name>
    <name evidence="11" type="ORF">F3J40_00540</name>
</gene>
<keyword evidence="5" id="KW-0234">DNA repair</keyword>
<dbReference type="PANTHER" id="PTHR30562">
    <property type="entry name" value="UVRC/OXIDOREDUCTASE"/>
    <property type="match status" value="1"/>
</dbReference>
<evidence type="ECO:0000256" key="1">
    <source>
        <dbReference type="ARBA" id="ARBA00022763"/>
    </source>
</evidence>
<evidence type="ECO:0000256" key="9">
    <source>
        <dbReference type="ARBA" id="ARBA00042732"/>
    </source>
</evidence>
<organism evidence="11 12">
    <name type="scientific">Candidatus Pantoea multigeneris</name>
    <dbReference type="NCBI Taxonomy" id="2608357"/>
    <lineage>
        <taxon>Bacteria</taxon>
        <taxon>Pseudomonadati</taxon>
        <taxon>Pseudomonadota</taxon>
        <taxon>Gammaproteobacteria</taxon>
        <taxon>Enterobacterales</taxon>
        <taxon>Erwiniaceae</taxon>
        <taxon>Pantoea</taxon>
    </lineage>
</organism>
<dbReference type="PANTHER" id="PTHR30562:SF10">
    <property type="entry name" value="EXCINUCLEASE CHO"/>
    <property type="match status" value="1"/>
</dbReference>
<dbReference type="InterPro" id="IPR035901">
    <property type="entry name" value="GIY-YIG_endonuc_sf"/>
</dbReference>
<dbReference type="EMBL" id="VWXF01000001">
    <property type="protein sequence ID" value="NIF20107.1"/>
    <property type="molecule type" value="Genomic_DNA"/>
</dbReference>
<dbReference type="NCBIfam" id="NF007833">
    <property type="entry name" value="PRK10545.1"/>
    <property type="match status" value="1"/>
</dbReference>